<feature type="transmembrane region" description="Helical" evidence="1">
    <location>
        <begin position="44"/>
        <end position="62"/>
    </location>
</feature>
<protein>
    <submittedName>
        <fullName evidence="2">Uncharacterized protein</fullName>
    </submittedName>
</protein>
<gene>
    <name evidence="2" type="ORF">TRFO_35417</name>
</gene>
<keyword evidence="1" id="KW-1133">Transmembrane helix</keyword>
<proteinExistence type="predicted"/>
<keyword evidence="1" id="KW-0812">Transmembrane</keyword>
<reference evidence="2" key="1">
    <citation type="submission" date="2016-10" db="EMBL/GenBank/DDBJ databases">
        <authorList>
            <person name="Benchimol M."/>
            <person name="Almeida L.G."/>
            <person name="Vasconcelos A.T."/>
            <person name="Perreira-Neves A."/>
            <person name="Rosa I.A."/>
            <person name="Tasca T."/>
            <person name="Bogo M.R."/>
            <person name="de Souza W."/>
        </authorList>
    </citation>
    <scope>NUCLEOTIDE SEQUENCE [LARGE SCALE GENOMIC DNA]</scope>
    <source>
        <strain evidence="2">K</strain>
    </source>
</reference>
<dbReference type="AlphaFoldDB" id="A0A1J4JGE8"/>
<sequence length="573" mass="66015">MQSMNLELDEDQSHSTSFTSKNIFEKYIFPIVAEANRVKRVPNIVRLIEFFYIFVQIAFVGFDDVIPDTNIDNSYRIILNIVFFGFVGPADTHIPFFIALILIDFFTFLIFIGTIIDYHINHEYRKSLISILRIWHGHLFGIFLIPNILMIASNLSYLGSNFNAFGFLILIFSAIFGVYSIWHCLVLLSFFSRSPYLTPCPVQAWNIKNVYIVIVLFSIPIAIAKFLSFDFDDWFDFIPIILGLIVCIIGCIFCLYFPFKGVGYNALCYLALGNSIGSSIMMILLVGTDLDIPDLVFYGISIGVGIVLSIVMYFVLLNKQRKIVKQLNYASFWDNDEVKPTEDAKREHFSAFNFSSPLTRLLYVQIGFEFMCDLSVDWALERYLSEQYPEDDALLVFMCWIVSLFPSEIHFLHNLITLEGKIPVRSLNEKCMIFQVHRIHIFRQSSASREASTDFAKVNQLTTNAINAFCKFWANVANPNVEFDEKIYTQLSNQQHQADAAWSEALDKYPNNSRFQNEYSRYLCDCCCAFKKSIIIHQHAAQLDSGAKLINDRNFHHFVLTFPNYLKKGVVDV</sequence>
<feature type="transmembrane region" description="Helical" evidence="1">
    <location>
        <begin position="237"/>
        <end position="259"/>
    </location>
</feature>
<keyword evidence="3" id="KW-1185">Reference proteome</keyword>
<feature type="transmembrane region" description="Helical" evidence="1">
    <location>
        <begin position="96"/>
        <end position="118"/>
    </location>
</feature>
<feature type="transmembrane region" description="Helical" evidence="1">
    <location>
        <begin position="297"/>
        <end position="317"/>
    </location>
</feature>
<feature type="transmembrane region" description="Helical" evidence="1">
    <location>
        <begin position="139"/>
        <end position="158"/>
    </location>
</feature>
<accession>A0A1J4JGE8</accession>
<comment type="caution">
    <text evidence="2">The sequence shown here is derived from an EMBL/GenBank/DDBJ whole genome shotgun (WGS) entry which is preliminary data.</text>
</comment>
<dbReference type="VEuPathDB" id="TrichDB:TRFO_35417"/>
<dbReference type="EMBL" id="MLAK01001069">
    <property type="protein sequence ID" value="OHS98218.1"/>
    <property type="molecule type" value="Genomic_DNA"/>
</dbReference>
<feature type="transmembrane region" description="Helical" evidence="1">
    <location>
        <begin position="266"/>
        <end position="285"/>
    </location>
</feature>
<evidence type="ECO:0000313" key="3">
    <source>
        <dbReference type="Proteomes" id="UP000179807"/>
    </source>
</evidence>
<feature type="transmembrane region" description="Helical" evidence="1">
    <location>
        <begin position="164"/>
        <end position="190"/>
    </location>
</feature>
<dbReference type="GeneID" id="94844943"/>
<feature type="transmembrane region" description="Helical" evidence="1">
    <location>
        <begin position="210"/>
        <end position="231"/>
    </location>
</feature>
<organism evidence="2 3">
    <name type="scientific">Tritrichomonas foetus</name>
    <dbReference type="NCBI Taxonomy" id="1144522"/>
    <lineage>
        <taxon>Eukaryota</taxon>
        <taxon>Metamonada</taxon>
        <taxon>Parabasalia</taxon>
        <taxon>Tritrichomonadida</taxon>
        <taxon>Tritrichomonadidae</taxon>
        <taxon>Tritrichomonas</taxon>
    </lineage>
</organism>
<dbReference type="Proteomes" id="UP000179807">
    <property type="component" value="Unassembled WGS sequence"/>
</dbReference>
<evidence type="ECO:0000256" key="1">
    <source>
        <dbReference type="SAM" id="Phobius"/>
    </source>
</evidence>
<keyword evidence="1" id="KW-0472">Membrane</keyword>
<name>A0A1J4JGE8_9EUKA</name>
<evidence type="ECO:0000313" key="2">
    <source>
        <dbReference type="EMBL" id="OHS98218.1"/>
    </source>
</evidence>
<dbReference type="RefSeq" id="XP_068351355.1">
    <property type="nucleotide sequence ID" value="XM_068510239.1"/>
</dbReference>